<feature type="signal peptide" evidence="3">
    <location>
        <begin position="1"/>
        <end position="31"/>
    </location>
</feature>
<organism evidence="4 5">
    <name type="scientific">Biomphalaria pfeifferi</name>
    <name type="common">Bloodfluke planorb</name>
    <name type="synonym">Freshwater snail</name>
    <dbReference type="NCBI Taxonomy" id="112525"/>
    <lineage>
        <taxon>Eukaryota</taxon>
        <taxon>Metazoa</taxon>
        <taxon>Spiralia</taxon>
        <taxon>Lophotrochozoa</taxon>
        <taxon>Mollusca</taxon>
        <taxon>Gastropoda</taxon>
        <taxon>Heterobranchia</taxon>
        <taxon>Euthyneura</taxon>
        <taxon>Panpulmonata</taxon>
        <taxon>Hygrophila</taxon>
        <taxon>Lymnaeoidea</taxon>
        <taxon>Planorbidae</taxon>
        <taxon>Biomphalaria</taxon>
    </lineage>
</organism>
<feature type="region of interest" description="Disordered" evidence="1">
    <location>
        <begin position="154"/>
        <end position="184"/>
    </location>
</feature>
<evidence type="ECO:0000256" key="1">
    <source>
        <dbReference type="SAM" id="MobiDB-lite"/>
    </source>
</evidence>
<feature type="compositionally biased region" description="Polar residues" evidence="1">
    <location>
        <begin position="172"/>
        <end position="184"/>
    </location>
</feature>
<proteinExistence type="predicted"/>
<feature type="chain" id="PRO_5042123830" evidence="3">
    <location>
        <begin position="32"/>
        <end position="584"/>
    </location>
</feature>
<sequence length="584" mass="65439">MLPECPISHRLSTLRVVLLVAVFLPPHLCSGDEPRTAWTDDPPQMSTEKVLTVDDTTKNQARLLLQTLLSNKFKYGQAGATLNDGLLSGTSQLESQVASNGHGISASQNGLMEPSVNLNDLKVESQDHISHDLKFVPLTELQKQDKILLENKQNEVAKPNHSSADASKTDQIEATTRRPNSPNKNIALKENIAAASDSIRNDILSETLPFERLLDTMKDLSITSMEDPTKMNNAENLLQSAMMLLRQSKARLPFLEELFVKENINFDNRQVNDEDTRREIVASLKPEELDSRLTQDNGQDTVISFKAQEAPLFNSRLTPESTDLQNSLIPKTEEKVANAAAEAARRSRRDLQSMLQNATSLRNNVTGMNSTSEQVKPLAAQEELKLSRIGYIIFEKDGKVKEAKEASVSELNKPNNTMTPQRLHRKKLIQACRHENYNRPMGQPHGAQKLGGNNHPMQGQSDQRGDHMNPNADLGKKFSDDRYNYNKLFGPNSIEILTIREDVNKGLAKKEFSDVYDVQVNGPAGREHHSFLTAFHVLLITAICIFTFVTILYLSSKFRSDSGNPKRLNSHTALFEANTKYERY</sequence>
<accession>A0AAD8BER3</accession>
<dbReference type="AlphaFoldDB" id="A0AAD8BER3"/>
<protein>
    <submittedName>
        <fullName evidence="4">Uncharacterized protein</fullName>
    </submittedName>
</protein>
<dbReference type="Proteomes" id="UP001233172">
    <property type="component" value="Unassembled WGS sequence"/>
</dbReference>
<keyword evidence="2" id="KW-1133">Transmembrane helix</keyword>
<evidence type="ECO:0000256" key="2">
    <source>
        <dbReference type="SAM" id="Phobius"/>
    </source>
</evidence>
<comment type="caution">
    <text evidence="4">The sequence shown here is derived from an EMBL/GenBank/DDBJ whole genome shotgun (WGS) entry which is preliminary data.</text>
</comment>
<keyword evidence="2" id="KW-0812">Transmembrane</keyword>
<reference evidence="4" key="2">
    <citation type="submission" date="2023-04" db="EMBL/GenBank/DDBJ databases">
        <authorList>
            <person name="Bu L."/>
            <person name="Lu L."/>
            <person name="Laidemitt M.R."/>
            <person name="Zhang S.M."/>
            <person name="Mutuku M."/>
            <person name="Mkoji G."/>
            <person name="Steinauer M."/>
            <person name="Loker E.S."/>
        </authorList>
    </citation>
    <scope>NUCLEOTIDE SEQUENCE</scope>
    <source>
        <strain evidence="4">KasaAsao</strain>
        <tissue evidence="4">Whole Snail</tissue>
    </source>
</reference>
<evidence type="ECO:0000313" key="5">
    <source>
        <dbReference type="Proteomes" id="UP001233172"/>
    </source>
</evidence>
<feature type="transmembrane region" description="Helical" evidence="2">
    <location>
        <begin position="531"/>
        <end position="554"/>
    </location>
</feature>
<gene>
    <name evidence="4" type="ORF">Bpfe_017372</name>
</gene>
<name>A0AAD8BER3_BIOPF</name>
<keyword evidence="5" id="KW-1185">Reference proteome</keyword>
<evidence type="ECO:0000313" key="4">
    <source>
        <dbReference type="EMBL" id="KAK0053216.1"/>
    </source>
</evidence>
<keyword evidence="3" id="KW-0732">Signal</keyword>
<reference evidence="4" key="1">
    <citation type="journal article" date="2023" name="PLoS Negl. Trop. Dis.">
        <title>A genome sequence for Biomphalaria pfeifferi, the major vector snail for the human-infecting parasite Schistosoma mansoni.</title>
        <authorList>
            <person name="Bu L."/>
            <person name="Lu L."/>
            <person name="Laidemitt M.R."/>
            <person name="Zhang S.M."/>
            <person name="Mutuku M."/>
            <person name="Mkoji G."/>
            <person name="Steinauer M."/>
            <person name="Loker E.S."/>
        </authorList>
    </citation>
    <scope>NUCLEOTIDE SEQUENCE</scope>
    <source>
        <strain evidence="4">KasaAsao</strain>
    </source>
</reference>
<dbReference type="EMBL" id="JASAOG010000088">
    <property type="protein sequence ID" value="KAK0053216.1"/>
    <property type="molecule type" value="Genomic_DNA"/>
</dbReference>
<feature type="region of interest" description="Disordered" evidence="1">
    <location>
        <begin position="439"/>
        <end position="475"/>
    </location>
</feature>
<evidence type="ECO:0000256" key="3">
    <source>
        <dbReference type="SAM" id="SignalP"/>
    </source>
</evidence>
<keyword evidence="2" id="KW-0472">Membrane</keyword>